<feature type="compositionally biased region" description="Low complexity" evidence="1">
    <location>
        <begin position="1"/>
        <end position="21"/>
    </location>
</feature>
<accession>A0A4C2A1V0</accession>
<sequence length="78" mass="8071">MHRLDAAAAPSSSVSDSSGSAHLPAAIGLDTQTRPIVNPTHIEALRDANERTCRAAPAPSAINYLNTIAVEGARVAPR</sequence>
<reference evidence="2 3" key="1">
    <citation type="journal article" date="2019" name="Commun. Biol.">
        <title>The bagworm genome reveals a unique fibroin gene that provides high tensile strength.</title>
        <authorList>
            <person name="Kono N."/>
            <person name="Nakamura H."/>
            <person name="Ohtoshi R."/>
            <person name="Tomita M."/>
            <person name="Numata K."/>
            <person name="Arakawa K."/>
        </authorList>
    </citation>
    <scope>NUCLEOTIDE SEQUENCE [LARGE SCALE GENOMIC DNA]</scope>
</reference>
<organism evidence="2 3">
    <name type="scientific">Eumeta variegata</name>
    <name type="common">Bagworm moth</name>
    <name type="synonym">Eumeta japonica</name>
    <dbReference type="NCBI Taxonomy" id="151549"/>
    <lineage>
        <taxon>Eukaryota</taxon>
        <taxon>Metazoa</taxon>
        <taxon>Ecdysozoa</taxon>
        <taxon>Arthropoda</taxon>
        <taxon>Hexapoda</taxon>
        <taxon>Insecta</taxon>
        <taxon>Pterygota</taxon>
        <taxon>Neoptera</taxon>
        <taxon>Endopterygota</taxon>
        <taxon>Lepidoptera</taxon>
        <taxon>Glossata</taxon>
        <taxon>Ditrysia</taxon>
        <taxon>Tineoidea</taxon>
        <taxon>Psychidae</taxon>
        <taxon>Oiketicinae</taxon>
        <taxon>Eumeta</taxon>
    </lineage>
</organism>
<comment type="caution">
    <text evidence="2">The sequence shown here is derived from an EMBL/GenBank/DDBJ whole genome shotgun (WGS) entry which is preliminary data.</text>
</comment>
<proteinExistence type="predicted"/>
<protein>
    <submittedName>
        <fullName evidence="2">Uncharacterized protein</fullName>
    </submittedName>
</protein>
<evidence type="ECO:0000313" key="2">
    <source>
        <dbReference type="EMBL" id="GBP92965.1"/>
    </source>
</evidence>
<name>A0A4C2A1V0_EUMVA</name>
<dbReference type="AlphaFoldDB" id="A0A4C2A1V0"/>
<evidence type="ECO:0000256" key="1">
    <source>
        <dbReference type="SAM" id="MobiDB-lite"/>
    </source>
</evidence>
<feature type="region of interest" description="Disordered" evidence="1">
    <location>
        <begin position="1"/>
        <end position="34"/>
    </location>
</feature>
<dbReference type="EMBL" id="BGZK01002325">
    <property type="protein sequence ID" value="GBP92965.1"/>
    <property type="molecule type" value="Genomic_DNA"/>
</dbReference>
<keyword evidence="3" id="KW-1185">Reference proteome</keyword>
<gene>
    <name evidence="2" type="ORF">EVAR_61685_1</name>
</gene>
<evidence type="ECO:0000313" key="3">
    <source>
        <dbReference type="Proteomes" id="UP000299102"/>
    </source>
</evidence>
<dbReference type="Proteomes" id="UP000299102">
    <property type="component" value="Unassembled WGS sequence"/>
</dbReference>